<evidence type="ECO:0000256" key="1">
    <source>
        <dbReference type="SAM" id="Phobius"/>
    </source>
</evidence>
<evidence type="ECO:0000313" key="3">
    <source>
        <dbReference type="Proteomes" id="UP000182192"/>
    </source>
</evidence>
<keyword evidence="1" id="KW-1133">Transmembrane helix</keyword>
<dbReference type="AlphaFoldDB" id="A0A1I1DDP9"/>
<gene>
    <name evidence="2" type="ORF">SAMN02910406_00374</name>
</gene>
<sequence length="179" mass="20938">MKNNKYARNRRKILGADIGITFCTLILCIAPETDFEVGLAVCAILFCLIFWFIYFWVITKFKKQMKRSNTMYNGNLEAVLENCPDRGEEYALLDIGLFSYSSGRISLFSDIICLTKRDLAMVYQLWIYENNGTRSFMDFEIGEERDCLLEKVRDTHPEITIWDKEGLPSKEDLDRIVRK</sequence>
<dbReference type="EMBL" id="FOKQ01000002">
    <property type="protein sequence ID" value="SFB73041.1"/>
    <property type="molecule type" value="Genomic_DNA"/>
</dbReference>
<name>A0A1I1DDP9_RUMAL</name>
<feature type="transmembrane region" description="Helical" evidence="1">
    <location>
        <begin position="12"/>
        <end position="31"/>
    </location>
</feature>
<dbReference type="RefSeq" id="WP_143098649.1">
    <property type="nucleotide sequence ID" value="NZ_FOKQ01000002.1"/>
</dbReference>
<keyword evidence="1" id="KW-0472">Membrane</keyword>
<dbReference type="OrthoDB" id="1822494at2"/>
<organism evidence="2 3">
    <name type="scientific">Ruminococcus albus</name>
    <dbReference type="NCBI Taxonomy" id="1264"/>
    <lineage>
        <taxon>Bacteria</taxon>
        <taxon>Bacillati</taxon>
        <taxon>Bacillota</taxon>
        <taxon>Clostridia</taxon>
        <taxon>Eubacteriales</taxon>
        <taxon>Oscillospiraceae</taxon>
        <taxon>Ruminococcus</taxon>
    </lineage>
</organism>
<dbReference type="Proteomes" id="UP000182192">
    <property type="component" value="Unassembled WGS sequence"/>
</dbReference>
<proteinExistence type="predicted"/>
<feature type="transmembrane region" description="Helical" evidence="1">
    <location>
        <begin position="37"/>
        <end position="57"/>
    </location>
</feature>
<accession>A0A1I1DDP9</accession>
<protein>
    <submittedName>
        <fullName evidence="2">Uncharacterized protein</fullName>
    </submittedName>
</protein>
<reference evidence="2 3" key="1">
    <citation type="submission" date="2016-10" db="EMBL/GenBank/DDBJ databases">
        <authorList>
            <person name="de Groot N.N."/>
        </authorList>
    </citation>
    <scope>NUCLEOTIDE SEQUENCE [LARGE SCALE GENOMIC DNA]</scope>
    <source>
        <strain evidence="2 3">AR67</strain>
    </source>
</reference>
<keyword evidence="1" id="KW-0812">Transmembrane</keyword>
<evidence type="ECO:0000313" key="2">
    <source>
        <dbReference type="EMBL" id="SFB73041.1"/>
    </source>
</evidence>